<evidence type="ECO:0000313" key="4">
    <source>
        <dbReference type="Proteomes" id="UP000016933"/>
    </source>
</evidence>
<evidence type="ECO:0000259" key="2">
    <source>
        <dbReference type="Pfam" id="PF03959"/>
    </source>
</evidence>
<dbReference type="EMBL" id="KB446538">
    <property type="protein sequence ID" value="EME45626.1"/>
    <property type="molecule type" value="Genomic_DNA"/>
</dbReference>
<organism evidence="3 4">
    <name type="scientific">Dothistroma septosporum (strain NZE10 / CBS 128990)</name>
    <name type="common">Red band needle blight fungus</name>
    <name type="synonym">Mycosphaerella pini</name>
    <dbReference type="NCBI Taxonomy" id="675120"/>
    <lineage>
        <taxon>Eukaryota</taxon>
        <taxon>Fungi</taxon>
        <taxon>Dikarya</taxon>
        <taxon>Ascomycota</taxon>
        <taxon>Pezizomycotina</taxon>
        <taxon>Dothideomycetes</taxon>
        <taxon>Dothideomycetidae</taxon>
        <taxon>Mycosphaerellales</taxon>
        <taxon>Mycosphaerellaceae</taxon>
        <taxon>Dothistroma</taxon>
    </lineage>
</organism>
<name>N1PQB8_DOTSN</name>
<dbReference type="InterPro" id="IPR029058">
    <property type="entry name" value="AB_hydrolase_fold"/>
</dbReference>
<feature type="domain" description="Serine hydrolase" evidence="2">
    <location>
        <begin position="2"/>
        <end position="263"/>
    </location>
</feature>
<dbReference type="GO" id="GO:0016787">
    <property type="term" value="F:hydrolase activity"/>
    <property type="evidence" value="ECO:0007669"/>
    <property type="project" value="UniProtKB-KW"/>
</dbReference>
<dbReference type="PANTHER" id="PTHR48070">
    <property type="entry name" value="ESTERASE OVCA2"/>
    <property type="match status" value="1"/>
</dbReference>
<dbReference type="InterPro" id="IPR050593">
    <property type="entry name" value="LovG"/>
</dbReference>
<dbReference type="InterPro" id="IPR005645">
    <property type="entry name" value="FSH-like_dom"/>
</dbReference>
<keyword evidence="4" id="KW-1185">Reference proteome</keyword>
<dbReference type="SUPFAM" id="SSF53474">
    <property type="entry name" value="alpha/beta-Hydrolases"/>
    <property type="match status" value="1"/>
</dbReference>
<reference evidence="4" key="1">
    <citation type="journal article" date="2012" name="PLoS Genet.">
        <title>The genomes of the fungal plant pathogens Cladosporium fulvum and Dothistroma septosporum reveal adaptation to different hosts and lifestyles but also signatures of common ancestry.</title>
        <authorList>
            <person name="de Wit P.J.G.M."/>
            <person name="van der Burgt A."/>
            <person name="Oekmen B."/>
            <person name="Stergiopoulos I."/>
            <person name="Abd-Elsalam K.A."/>
            <person name="Aerts A.L."/>
            <person name="Bahkali A.H."/>
            <person name="Beenen H.G."/>
            <person name="Chettri P."/>
            <person name="Cox M.P."/>
            <person name="Datema E."/>
            <person name="de Vries R.P."/>
            <person name="Dhillon B."/>
            <person name="Ganley A.R."/>
            <person name="Griffiths S.A."/>
            <person name="Guo Y."/>
            <person name="Hamelin R.C."/>
            <person name="Henrissat B."/>
            <person name="Kabir M.S."/>
            <person name="Jashni M.K."/>
            <person name="Kema G."/>
            <person name="Klaubauf S."/>
            <person name="Lapidus A."/>
            <person name="Levasseur A."/>
            <person name="Lindquist E."/>
            <person name="Mehrabi R."/>
            <person name="Ohm R.A."/>
            <person name="Owen T.J."/>
            <person name="Salamov A."/>
            <person name="Schwelm A."/>
            <person name="Schijlen E."/>
            <person name="Sun H."/>
            <person name="van den Burg H.A."/>
            <person name="van Ham R.C.H.J."/>
            <person name="Zhang S."/>
            <person name="Goodwin S.B."/>
            <person name="Grigoriev I.V."/>
            <person name="Collemare J."/>
            <person name="Bradshaw R.E."/>
        </authorList>
    </citation>
    <scope>NUCLEOTIDE SEQUENCE [LARGE SCALE GENOMIC DNA]</scope>
    <source>
        <strain evidence="4">NZE10 / CBS 128990</strain>
    </source>
</reference>
<reference evidence="3 4" key="2">
    <citation type="journal article" date="2012" name="PLoS Pathog.">
        <title>Diverse lifestyles and strategies of plant pathogenesis encoded in the genomes of eighteen Dothideomycetes fungi.</title>
        <authorList>
            <person name="Ohm R.A."/>
            <person name="Feau N."/>
            <person name="Henrissat B."/>
            <person name="Schoch C.L."/>
            <person name="Horwitz B.A."/>
            <person name="Barry K.W."/>
            <person name="Condon B.J."/>
            <person name="Copeland A.C."/>
            <person name="Dhillon B."/>
            <person name="Glaser F."/>
            <person name="Hesse C.N."/>
            <person name="Kosti I."/>
            <person name="LaButti K."/>
            <person name="Lindquist E.A."/>
            <person name="Lucas S."/>
            <person name="Salamov A.A."/>
            <person name="Bradshaw R.E."/>
            <person name="Ciuffetti L."/>
            <person name="Hamelin R.C."/>
            <person name="Kema G.H.J."/>
            <person name="Lawrence C."/>
            <person name="Scott J.A."/>
            <person name="Spatafora J.W."/>
            <person name="Turgeon B.G."/>
            <person name="de Wit P.J.G.M."/>
            <person name="Zhong S."/>
            <person name="Goodwin S.B."/>
            <person name="Grigoriev I.V."/>
        </authorList>
    </citation>
    <scope>NUCLEOTIDE SEQUENCE [LARGE SCALE GENOMIC DNA]</scope>
    <source>
        <strain evidence="4">NZE10 / CBS 128990</strain>
    </source>
</reference>
<dbReference type="GO" id="GO:0005634">
    <property type="term" value="C:nucleus"/>
    <property type="evidence" value="ECO:0007669"/>
    <property type="project" value="TreeGrafter"/>
</dbReference>
<sequence length="283" mass="31732">MRFLCLHGSGTSAQIIRYQLSALKTALGPSHTFDFLDAPCPDTAGPGVGPFFDPPFYSWWPKPTKDNIVTAIKALLVRISSSDKTYDAVVGFSQGTSLLTATTIYCQNENIPLPWKGAICICGGIPYELLECYMPVSEKAKDLVVQTRRDLDASSDRNAKKIEEMMETGNRVDLWDYPSTLWDGKEVITRDPWVLPDVDEKDVYGLDVSNLPEKVRLSIPTAHIYGHKDPMSAFHVQLATLSDAGRRIVYDHRGGHEVPRVPRVVQDLVKVVEWLEKRISENR</sequence>
<dbReference type="Proteomes" id="UP000016933">
    <property type="component" value="Unassembled WGS sequence"/>
</dbReference>
<dbReference type="AlphaFoldDB" id="N1PQB8"/>
<dbReference type="OMA" id="LHGHGTS"/>
<dbReference type="OrthoDB" id="3631038at2759"/>
<protein>
    <recommendedName>
        <fullName evidence="2">Serine hydrolase domain-containing protein</fullName>
    </recommendedName>
</protein>
<gene>
    <name evidence="3" type="ORF">DOTSEDRAFT_52852</name>
</gene>
<evidence type="ECO:0000313" key="3">
    <source>
        <dbReference type="EMBL" id="EME45626.1"/>
    </source>
</evidence>
<accession>N1PQB8</accession>
<dbReference type="Gene3D" id="3.40.50.1820">
    <property type="entry name" value="alpha/beta hydrolase"/>
    <property type="match status" value="1"/>
</dbReference>
<dbReference type="HOGENOM" id="CLU_051938_4_1_1"/>
<dbReference type="eggNOG" id="ENOG502SIR4">
    <property type="taxonomic scope" value="Eukaryota"/>
</dbReference>
<evidence type="ECO:0000256" key="1">
    <source>
        <dbReference type="ARBA" id="ARBA00022801"/>
    </source>
</evidence>
<dbReference type="GO" id="GO:0019748">
    <property type="term" value="P:secondary metabolic process"/>
    <property type="evidence" value="ECO:0007669"/>
    <property type="project" value="TreeGrafter"/>
</dbReference>
<dbReference type="Pfam" id="PF03959">
    <property type="entry name" value="FSH1"/>
    <property type="match status" value="1"/>
</dbReference>
<keyword evidence="1" id="KW-0378">Hydrolase</keyword>
<proteinExistence type="predicted"/>
<dbReference type="GO" id="GO:0005737">
    <property type="term" value="C:cytoplasm"/>
    <property type="evidence" value="ECO:0007669"/>
    <property type="project" value="TreeGrafter"/>
</dbReference>
<dbReference type="PANTHER" id="PTHR48070:SF7">
    <property type="entry name" value="SERINE HYDROLASE FSH DOMAIN-CONTAINING PROTEIN-RELATED"/>
    <property type="match status" value="1"/>
</dbReference>